<dbReference type="EMBL" id="MCIF01000002">
    <property type="protein sequence ID" value="RAQ98418.1"/>
    <property type="molecule type" value="Genomic_DNA"/>
</dbReference>
<feature type="compositionally biased region" description="Low complexity" evidence="1">
    <location>
        <begin position="763"/>
        <end position="775"/>
    </location>
</feature>
<accession>A0A328VKI0</accession>
<sequence>MSTLHQREHHLAAVNYGPLFEAIGQQLKRLQQENRLVGTILRVEEQRLSLNLDEIALAVAREAHRLANPVENVHGTRYASVHFADDKGRSQFSRDLEQHILHPLQQALSEVCRLRGQTPEQLVSSFFQPLQAFAAQSKQKGNYLCYPLSKSAIVRRRQLHFQRQPGTTDQTRLKGHKLTIDVQGIGELRKELIEGIKAHLKTYQETGQADAEELKEAETQLEQPTSQAAERINILCGTITDEGLARIQRTARLHYLTYIRQSLISDSRASDQERRAERLLQTLSERLRQLEAYIQRYPDSHYIVSYGQSERLNLRDLFSRADAFDPLPIFGEVAGQLGEIINEQQGVKRFIHGLRLKLNGKVHVHGGKGEESFKFHLALLQPDKPSFDERRQEAESNGTLEAFYTRIVRVAVLYFFAFKHWEDPSYQPEADFEQELLPVLRAGTQEEKEAALRRLAEELEPEQSTGAQKTSKKTSELLQDVRTALVASLKKPAHQSRPYRADLVISLSAGILSKDPEQLFIQHHFFSDDLSFQEDHRRELLKYISIEEASISSNVLCKLAVSLQIEPLYFLSKEHGSEETIGSYAMSYELGHLQALPVILLPIEADKQKQAECKKLFQQCFGGFKHIALGYGYHHQGLAVRSEAAFVYRFTYLLLAYLFIKLVVDSATAIEPARRFIPLICIHIKKEEAGQEHYDDESVLHGITKVLEHLLGADYPTSSQGMHLETLKEEGKNVYLLRSALCSLYSNLPHRFKPQSEQTNSGRAAARQAARQPARVTSAHRSAALQPAPAAATDADQSQPARLDKVAILVVSSRKCDYTTQARDHYLAVIYGEVLGLERQGNELLLRRLRTFADNHPSESMHTRPDIIIEQARYCAQQGYRHLLYVAHAPYSRTLGLTKGGARELFFMSQDVIQAMREVASDFRVYPIFCDLYYVLDLKASSARHDQESLYIDELRELADVVNDPSKRTVMFLNLYNGYYIPSGSPEAQERVYNGIMAYSTVTHVYDQDPSYEQYIWSDLLAPDQPGTIKHGLIEAITLLHFMRFERPSSPMMKLDPYKRTIGDRSTGAQAIIPHMKGQQRFNMLACLTHVRSVLRTLELKQGGGNHQHPEPPSSTAS</sequence>
<reference evidence="2 3" key="1">
    <citation type="submission" date="2016-08" db="EMBL/GenBank/DDBJ databases">
        <title>Analysis of Carbohydrate Active Enzymes in Thermogemmatispora T81 Reveals Carbohydrate Degradation Ability.</title>
        <authorList>
            <person name="Tomazini A."/>
            <person name="Lal S."/>
            <person name="Stott M."/>
            <person name="Henrissat B."/>
            <person name="Polikarpov I."/>
            <person name="Sparling R."/>
            <person name="Levin D.B."/>
        </authorList>
    </citation>
    <scope>NUCLEOTIDE SEQUENCE [LARGE SCALE GENOMIC DNA]</scope>
    <source>
        <strain evidence="2 3">T81</strain>
    </source>
</reference>
<feature type="compositionally biased region" description="Low complexity" evidence="1">
    <location>
        <begin position="782"/>
        <end position="797"/>
    </location>
</feature>
<evidence type="ECO:0000313" key="2">
    <source>
        <dbReference type="EMBL" id="RAQ98418.1"/>
    </source>
</evidence>
<gene>
    <name evidence="2" type="ORF">A4R35_22950</name>
</gene>
<evidence type="ECO:0000313" key="3">
    <source>
        <dbReference type="Proteomes" id="UP000248706"/>
    </source>
</evidence>
<protein>
    <submittedName>
        <fullName evidence="2">Uncharacterized protein</fullName>
    </submittedName>
</protein>
<comment type="caution">
    <text evidence="2">The sequence shown here is derived from an EMBL/GenBank/DDBJ whole genome shotgun (WGS) entry which is preliminary data.</text>
</comment>
<evidence type="ECO:0000256" key="1">
    <source>
        <dbReference type="SAM" id="MobiDB-lite"/>
    </source>
</evidence>
<dbReference type="AlphaFoldDB" id="A0A328VKI0"/>
<dbReference type="Proteomes" id="UP000248706">
    <property type="component" value="Unassembled WGS sequence"/>
</dbReference>
<keyword evidence="3" id="KW-1185">Reference proteome</keyword>
<organism evidence="2 3">
    <name type="scientific">Thermogemmatispora tikiterensis</name>
    <dbReference type="NCBI Taxonomy" id="1825093"/>
    <lineage>
        <taxon>Bacteria</taxon>
        <taxon>Bacillati</taxon>
        <taxon>Chloroflexota</taxon>
        <taxon>Ktedonobacteria</taxon>
        <taxon>Thermogemmatisporales</taxon>
        <taxon>Thermogemmatisporaceae</taxon>
        <taxon>Thermogemmatispora</taxon>
    </lineage>
</organism>
<name>A0A328VKI0_9CHLR</name>
<feature type="region of interest" description="Disordered" evidence="1">
    <location>
        <begin position="753"/>
        <end position="797"/>
    </location>
</feature>
<proteinExistence type="predicted"/>